<dbReference type="PANTHER" id="PTHR46777">
    <property type="entry name" value="WUSCHEL-RELATED HOMEOBOX 13"/>
    <property type="match status" value="1"/>
</dbReference>
<keyword evidence="2 3" id="KW-0539">Nucleus</keyword>
<comment type="caution">
    <text evidence="6">The sequence shown here is derived from an EMBL/GenBank/DDBJ whole genome shotgun (WGS) entry which is preliminary data.</text>
</comment>
<dbReference type="SMART" id="SM00389">
    <property type="entry name" value="HOX"/>
    <property type="match status" value="1"/>
</dbReference>
<dbReference type="EMBL" id="JAQQAF010000007">
    <property type="protein sequence ID" value="KAJ8470453.1"/>
    <property type="molecule type" value="Genomic_DNA"/>
</dbReference>
<feature type="compositionally biased region" description="Basic and acidic residues" evidence="4">
    <location>
        <begin position="190"/>
        <end position="199"/>
    </location>
</feature>
<keyword evidence="2 3" id="KW-0238">DNA-binding</keyword>
<dbReference type="Gene3D" id="1.10.10.60">
    <property type="entry name" value="Homeodomain-like"/>
    <property type="match status" value="1"/>
</dbReference>
<evidence type="ECO:0000256" key="4">
    <source>
        <dbReference type="SAM" id="MobiDB-lite"/>
    </source>
</evidence>
<dbReference type="InterPro" id="IPR044559">
    <property type="entry name" value="WOX13-like"/>
</dbReference>
<keyword evidence="2 3" id="KW-0371">Homeobox</keyword>
<comment type="subcellular location">
    <subcellularLocation>
        <location evidence="1 2 3">Nucleus</location>
    </subcellularLocation>
</comment>
<dbReference type="GO" id="GO:0005634">
    <property type="term" value="C:nucleus"/>
    <property type="evidence" value="ECO:0007669"/>
    <property type="project" value="UniProtKB-SubCell"/>
</dbReference>
<dbReference type="GO" id="GO:0003677">
    <property type="term" value="F:DNA binding"/>
    <property type="evidence" value="ECO:0007669"/>
    <property type="project" value="UniProtKB-UniRule"/>
</dbReference>
<dbReference type="CDD" id="cd00086">
    <property type="entry name" value="homeodomain"/>
    <property type="match status" value="1"/>
</dbReference>
<dbReference type="SUPFAM" id="SSF46689">
    <property type="entry name" value="Homeodomain-like"/>
    <property type="match status" value="1"/>
</dbReference>
<evidence type="ECO:0000256" key="1">
    <source>
        <dbReference type="ARBA" id="ARBA00004123"/>
    </source>
</evidence>
<reference evidence="6 7" key="1">
    <citation type="submission" date="2022-12" db="EMBL/GenBank/DDBJ databases">
        <title>Chromosome-scale assembly of the Ensete ventricosum genome.</title>
        <authorList>
            <person name="Dussert Y."/>
            <person name="Stocks J."/>
            <person name="Wendawek A."/>
            <person name="Woldeyes F."/>
            <person name="Nichols R.A."/>
            <person name="Borrell J.S."/>
        </authorList>
    </citation>
    <scope>NUCLEOTIDE SEQUENCE [LARGE SCALE GENOMIC DNA]</scope>
    <source>
        <strain evidence="7">cv. Maze</strain>
        <tissue evidence="6">Seeds</tissue>
    </source>
</reference>
<feature type="DNA-binding region" description="Homeobox" evidence="2">
    <location>
        <begin position="106"/>
        <end position="170"/>
    </location>
</feature>
<dbReference type="AlphaFoldDB" id="A0AAV8QHU2"/>
<dbReference type="InterPro" id="IPR001356">
    <property type="entry name" value="HD"/>
</dbReference>
<accession>A0AAV8QHU2</accession>
<organism evidence="6 7">
    <name type="scientific">Ensete ventricosum</name>
    <name type="common">Abyssinian banana</name>
    <name type="synonym">Musa ensete</name>
    <dbReference type="NCBI Taxonomy" id="4639"/>
    <lineage>
        <taxon>Eukaryota</taxon>
        <taxon>Viridiplantae</taxon>
        <taxon>Streptophyta</taxon>
        <taxon>Embryophyta</taxon>
        <taxon>Tracheophyta</taxon>
        <taxon>Spermatophyta</taxon>
        <taxon>Magnoliopsida</taxon>
        <taxon>Liliopsida</taxon>
        <taxon>Zingiberales</taxon>
        <taxon>Musaceae</taxon>
        <taxon>Ensete</taxon>
    </lineage>
</organism>
<evidence type="ECO:0000256" key="3">
    <source>
        <dbReference type="RuleBase" id="RU000682"/>
    </source>
</evidence>
<dbReference type="Proteomes" id="UP001222027">
    <property type="component" value="Unassembled WGS sequence"/>
</dbReference>
<dbReference type="InterPro" id="IPR009057">
    <property type="entry name" value="Homeodomain-like_sf"/>
</dbReference>
<feature type="domain" description="Homeobox" evidence="5">
    <location>
        <begin position="104"/>
        <end position="169"/>
    </location>
</feature>
<dbReference type="PANTHER" id="PTHR46777:SF5">
    <property type="entry name" value="WUSCHEL-RELATED HOMEOBOX 13"/>
    <property type="match status" value="1"/>
</dbReference>
<dbReference type="Pfam" id="PF00046">
    <property type="entry name" value="Homeodomain"/>
    <property type="match status" value="1"/>
</dbReference>
<gene>
    <name evidence="6" type="ORF">OPV22_024796</name>
</gene>
<evidence type="ECO:0000313" key="6">
    <source>
        <dbReference type="EMBL" id="KAJ8470453.1"/>
    </source>
</evidence>
<protein>
    <recommendedName>
        <fullName evidence="5">Homeobox domain-containing protein</fullName>
    </recommendedName>
</protein>
<evidence type="ECO:0000259" key="5">
    <source>
        <dbReference type="PROSITE" id="PS50071"/>
    </source>
</evidence>
<dbReference type="GO" id="GO:0003700">
    <property type="term" value="F:DNA-binding transcription factor activity"/>
    <property type="evidence" value="ECO:0007669"/>
    <property type="project" value="InterPro"/>
</dbReference>
<evidence type="ECO:0000313" key="7">
    <source>
        <dbReference type="Proteomes" id="UP001222027"/>
    </source>
</evidence>
<sequence length="281" mass="31237">MVATRRMEWVWWASGGNGERNDEGEGSGGGGGRGVGVTVERVLFVKVMTDEQMEVLRSQIAVYATISEQLIEMHKFVNAHQDSLAGMRLGGIYVDPLTASGGRKLTARQRWIPTSIQLQMLETILNQGNGTPSKQKIKHITIELSQHGQISESNVYNWFQNRRARSKQKQKMAALPSNYESEIETNEDSPNEKKLRPDKNVPVNISSDPIYSVQISAEVYLLNQTQGIYQSSGSSKSCGSLDQMSYESFLSTPRLDPLMDKFDIPMSFSPFHPGESCDGIG</sequence>
<keyword evidence="7" id="KW-1185">Reference proteome</keyword>
<dbReference type="PROSITE" id="PS50071">
    <property type="entry name" value="HOMEOBOX_2"/>
    <property type="match status" value="1"/>
</dbReference>
<feature type="region of interest" description="Disordered" evidence="4">
    <location>
        <begin position="167"/>
        <end position="201"/>
    </location>
</feature>
<proteinExistence type="predicted"/>
<evidence type="ECO:0000256" key="2">
    <source>
        <dbReference type="PROSITE-ProRule" id="PRU00108"/>
    </source>
</evidence>
<name>A0AAV8QHU2_ENSVE</name>